<dbReference type="EMBL" id="CAMGYJ010000008">
    <property type="protein sequence ID" value="CAI0458173.1"/>
    <property type="molecule type" value="Genomic_DNA"/>
</dbReference>
<feature type="region of interest" description="Disordered" evidence="2">
    <location>
        <begin position="179"/>
        <end position="258"/>
    </location>
</feature>
<comment type="similarity">
    <text evidence="1">Belongs to the alkB family.</text>
</comment>
<reference evidence="3" key="1">
    <citation type="submission" date="2022-08" db="EMBL/GenBank/DDBJ databases">
        <authorList>
            <person name="Gutierrez-Valencia J."/>
        </authorList>
    </citation>
    <scope>NUCLEOTIDE SEQUENCE</scope>
</reference>
<feature type="region of interest" description="Disordered" evidence="2">
    <location>
        <begin position="123"/>
        <end position="143"/>
    </location>
</feature>
<feature type="compositionally biased region" description="Basic and acidic residues" evidence="2">
    <location>
        <begin position="208"/>
        <end position="239"/>
    </location>
</feature>
<dbReference type="GO" id="GO:0003729">
    <property type="term" value="F:mRNA binding"/>
    <property type="evidence" value="ECO:0007669"/>
    <property type="project" value="InterPro"/>
</dbReference>
<comment type="caution">
    <text evidence="3">The sequence shown here is derived from an EMBL/GenBank/DDBJ whole genome shotgun (WGS) entry which is preliminary data.</text>
</comment>
<feature type="compositionally biased region" description="Gly residues" evidence="2">
    <location>
        <begin position="20"/>
        <end position="32"/>
    </location>
</feature>
<evidence type="ECO:0000313" key="4">
    <source>
        <dbReference type="Proteomes" id="UP001154282"/>
    </source>
</evidence>
<evidence type="ECO:0000256" key="1">
    <source>
        <dbReference type="ARBA" id="ARBA00007879"/>
    </source>
</evidence>
<dbReference type="InterPro" id="IPR037151">
    <property type="entry name" value="AlkB-like_sf"/>
</dbReference>
<feature type="compositionally biased region" description="Low complexity" evidence="2">
    <location>
        <begin position="123"/>
        <end position="134"/>
    </location>
</feature>
<dbReference type="Gene3D" id="2.60.120.590">
    <property type="entry name" value="Alpha-ketoglutarate-dependent dioxygenase AlkB-like"/>
    <property type="match status" value="1"/>
</dbReference>
<feature type="compositionally biased region" description="Polar residues" evidence="2">
    <location>
        <begin position="628"/>
        <end position="637"/>
    </location>
</feature>
<dbReference type="PANTHER" id="PTHR31447">
    <property type="entry name" value="HYDROXYPROLINE-RICH GLYCOPROTEIN FAMILY PROTEIN-RELATED"/>
    <property type="match status" value="1"/>
</dbReference>
<accession>A0AAV0NHW7</accession>
<dbReference type="GO" id="GO:0032451">
    <property type="term" value="F:demethylase activity"/>
    <property type="evidence" value="ECO:0007669"/>
    <property type="project" value="InterPro"/>
</dbReference>
<gene>
    <name evidence="3" type="ORF">LITE_LOCUS33407</name>
</gene>
<feature type="region of interest" description="Disordered" evidence="2">
    <location>
        <begin position="20"/>
        <end position="39"/>
    </location>
</feature>
<dbReference type="InterPro" id="IPR044842">
    <property type="entry name" value="ALKBH9B/ALKBH10B-like"/>
</dbReference>
<protein>
    <recommendedName>
        <fullName evidence="5">Hydroxyproline-rich glycoprotein family protein</fullName>
    </recommendedName>
</protein>
<organism evidence="3 4">
    <name type="scientific">Linum tenue</name>
    <dbReference type="NCBI Taxonomy" id="586396"/>
    <lineage>
        <taxon>Eukaryota</taxon>
        <taxon>Viridiplantae</taxon>
        <taxon>Streptophyta</taxon>
        <taxon>Embryophyta</taxon>
        <taxon>Tracheophyta</taxon>
        <taxon>Spermatophyta</taxon>
        <taxon>Magnoliopsida</taxon>
        <taxon>eudicotyledons</taxon>
        <taxon>Gunneridae</taxon>
        <taxon>Pentapetalae</taxon>
        <taxon>rosids</taxon>
        <taxon>fabids</taxon>
        <taxon>Malpighiales</taxon>
        <taxon>Linaceae</taxon>
        <taxon>Linum</taxon>
    </lineage>
</organism>
<feature type="region of interest" description="Disordered" evidence="2">
    <location>
        <begin position="622"/>
        <end position="680"/>
    </location>
</feature>
<dbReference type="Proteomes" id="UP001154282">
    <property type="component" value="Unassembled WGS sequence"/>
</dbReference>
<feature type="compositionally biased region" description="Basic and acidic residues" evidence="2">
    <location>
        <begin position="662"/>
        <end position="672"/>
    </location>
</feature>
<dbReference type="GO" id="GO:0006402">
    <property type="term" value="P:mRNA catabolic process"/>
    <property type="evidence" value="ECO:0007669"/>
    <property type="project" value="InterPro"/>
</dbReference>
<name>A0AAV0NHW7_9ROSI</name>
<proteinExistence type="inferred from homology"/>
<keyword evidence="4" id="KW-1185">Reference proteome</keyword>
<dbReference type="PANTHER" id="PTHR31447:SF0">
    <property type="entry name" value="HYDROXYPROLINE-RICH GLYCOPROTEIN FAMILY PROTEIN"/>
    <property type="match status" value="1"/>
</dbReference>
<evidence type="ECO:0000256" key="2">
    <source>
        <dbReference type="SAM" id="MobiDB-lite"/>
    </source>
</evidence>
<evidence type="ECO:0000313" key="3">
    <source>
        <dbReference type="EMBL" id="CAI0458173.1"/>
    </source>
</evidence>
<evidence type="ECO:0008006" key="5">
    <source>
        <dbReference type="Google" id="ProtNLM"/>
    </source>
</evidence>
<dbReference type="AlphaFoldDB" id="A0AAV0NHW7"/>
<feature type="region of interest" description="Disordered" evidence="2">
    <location>
        <begin position="504"/>
        <end position="544"/>
    </location>
</feature>
<feature type="compositionally biased region" description="Polar residues" evidence="2">
    <location>
        <begin position="508"/>
        <end position="527"/>
    </location>
</feature>
<dbReference type="SUPFAM" id="SSF51197">
    <property type="entry name" value="Clavaminate synthase-like"/>
    <property type="match status" value="1"/>
</dbReference>
<sequence length="680" mass="73233">MAVPSGNVAMSDKIQYGGGGGGGGSVGGGGGANEIHPRQQWFPVDERDGFISWLRGEFAAANAMIDALCHHLKAVGEPGDYDLAIGCIQQRRYNWNPVLHMQQYFSVGEVVFALQQVASRRQQLRQQQQQPQHHQYNRYYSDQPRAGAKEFKRSFGGAGFNKGHRGSEAPKEYVRTSLESNNLDGNGSGNGSSETKEDLKSGASNGEMDEKVSAVAQDKNDATTLPHKDSYLKSGRTSEETVSGNSEPESVAADDQLIPKENSSVTSQNQNEMPNPSGSPKTFIGTEIIDGKTVNVVDGLKMYERLLDDSEIPKLVSLVNDLKAAGRAGKFQGQTYVASRRPMRGHGREMIQLGLPIADGPAEEETPKGKLQFLLQFYQKTEPIPPLLQDVIDRMVCTQIMTTKPDSCMINIFNEGDHSQPYICPSWYGRPVAILCLTGCEMVFGRVINSDHAGDYRGSLKLAAEPGSLLVLQGKSSDYARHALPALRKQRILVTFTKSLPRKFSPGDGSSQRYAPLSNTAAHSSSHWGPPPSRSPTHHVRYAGPKHYVPTTGVLPAPPIRAHHPNGVQPLFVTSPVAAQVPFSSPVPIPPPVSATWAAAAGQRHPPPRLPTVLVPVPGTGVFLPPATNDTAATDSVPSPPEKESGQGKPSQGAKATLKQECNGEKAAKAEEQVAETNGV</sequence>